<comment type="caution">
    <text evidence="1">The sequence shown here is derived from an EMBL/GenBank/DDBJ whole genome shotgun (WGS) entry which is preliminary data.</text>
</comment>
<evidence type="ECO:0000313" key="2">
    <source>
        <dbReference type="Proteomes" id="UP001152795"/>
    </source>
</evidence>
<dbReference type="SUPFAM" id="SSF56672">
    <property type="entry name" value="DNA/RNA polymerases"/>
    <property type="match status" value="1"/>
</dbReference>
<dbReference type="OrthoDB" id="445826at2759"/>
<dbReference type="AlphaFoldDB" id="A0A7D9JNR8"/>
<dbReference type="EMBL" id="CACRXK020019405">
    <property type="protein sequence ID" value="CAB4033617.1"/>
    <property type="molecule type" value="Genomic_DNA"/>
</dbReference>
<gene>
    <name evidence="1" type="ORF">PACLA_8A085877</name>
</gene>
<dbReference type="CDD" id="cd01650">
    <property type="entry name" value="RT_nLTR_like"/>
    <property type="match status" value="1"/>
</dbReference>
<sequence>MWDEWKHIFLTVADRHAPPITKKVRSEYAPWITSEIKNMMHRRDFLKRKAVKTGSKQFHDAFTKARNELNKLIKRTKTDYFTNTLNNCENNPKQMWKTINKLTNKNSKTTIITEVKHESQSATDVSSITNIFNTYFNEIGMNLASNMEQSTRSPETYLSSCNSQFQIQNATVIEVHKILSSINVSKSTGHDGISNKLLKDSADIVSYSLSLIFNTSINTGIFPNDFKTAIISPIHKAGCKTECNNYRPISILSSVAKIFEKLITQQLETYLETNGLLVQQQAGFRKKHCTQTSLLSITNQWFIDMDKGNLNGVIFLDLKKAFDCVDHSILLRKLYNYGIRGKSFQWFQSYLSDRVQMCKVNQTLSNKKIVKCGVPQGSNLGPLLFLLYINDLPNCLSSSAASMFADDTNISTHGSSAAEIQEQLNHDLDNIHQWLLANKLTLNKEKTEYMVIGSRQRLSKVLNEPEIHVGETTIKR</sequence>
<evidence type="ECO:0000313" key="1">
    <source>
        <dbReference type="EMBL" id="CAB4033617.1"/>
    </source>
</evidence>
<proteinExistence type="predicted"/>
<dbReference type="PANTHER" id="PTHR33332">
    <property type="entry name" value="REVERSE TRANSCRIPTASE DOMAIN-CONTAINING PROTEIN"/>
    <property type="match status" value="1"/>
</dbReference>
<reference evidence="1" key="1">
    <citation type="submission" date="2020-04" db="EMBL/GenBank/DDBJ databases">
        <authorList>
            <person name="Alioto T."/>
            <person name="Alioto T."/>
            <person name="Gomez Garrido J."/>
        </authorList>
    </citation>
    <scope>NUCLEOTIDE SEQUENCE</scope>
    <source>
        <strain evidence="1">A484AB</strain>
    </source>
</reference>
<name>A0A7D9JNR8_PARCT</name>
<dbReference type="Pfam" id="PF00078">
    <property type="entry name" value="RVT_1"/>
    <property type="match status" value="1"/>
</dbReference>
<keyword evidence="2" id="KW-1185">Reference proteome</keyword>
<feature type="non-terminal residue" evidence="1">
    <location>
        <position position="476"/>
    </location>
</feature>
<dbReference type="Proteomes" id="UP001152795">
    <property type="component" value="Unassembled WGS sequence"/>
</dbReference>
<protein>
    <submittedName>
        <fullName evidence="1">Uncharacterized protein</fullName>
    </submittedName>
</protein>
<dbReference type="InterPro" id="IPR000477">
    <property type="entry name" value="RT_dom"/>
</dbReference>
<dbReference type="PROSITE" id="PS50878">
    <property type="entry name" value="RT_POL"/>
    <property type="match status" value="1"/>
</dbReference>
<accession>A0A7D9JNR8</accession>
<dbReference type="InterPro" id="IPR043502">
    <property type="entry name" value="DNA/RNA_pol_sf"/>
</dbReference>
<organism evidence="1 2">
    <name type="scientific">Paramuricea clavata</name>
    <name type="common">Red gorgonian</name>
    <name type="synonym">Violescent sea-whip</name>
    <dbReference type="NCBI Taxonomy" id="317549"/>
    <lineage>
        <taxon>Eukaryota</taxon>
        <taxon>Metazoa</taxon>
        <taxon>Cnidaria</taxon>
        <taxon>Anthozoa</taxon>
        <taxon>Octocorallia</taxon>
        <taxon>Malacalcyonacea</taxon>
        <taxon>Plexauridae</taxon>
        <taxon>Paramuricea</taxon>
    </lineage>
</organism>